<sequence>MLHGAKIYLRPLRQDDLRTIAGWINNSAFLSEFNFFGLRQEAQMEKRFLEDGLIGAQNGRLLVVASDSDQVVGDINYHQRRYGPNDGSTTYNIGISLSPEHRNKGYGVEAQRLLAEYLFAVYPIMRVEAMTDITNIPEQRALEKAGFTREGVLRKAQWRNGDWHDIVVYSKLRGE</sequence>
<organism evidence="5 6">
    <name type="scientific">Dictyobacter formicarum</name>
    <dbReference type="NCBI Taxonomy" id="2778368"/>
    <lineage>
        <taxon>Bacteria</taxon>
        <taxon>Bacillati</taxon>
        <taxon>Chloroflexota</taxon>
        <taxon>Ktedonobacteria</taxon>
        <taxon>Ktedonobacterales</taxon>
        <taxon>Dictyobacteraceae</taxon>
        <taxon>Dictyobacter</taxon>
    </lineage>
</organism>
<keyword evidence="6" id="KW-1185">Reference proteome</keyword>
<dbReference type="SUPFAM" id="SSF55729">
    <property type="entry name" value="Acyl-CoA N-acyltransferases (Nat)"/>
    <property type="match status" value="1"/>
</dbReference>
<reference evidence="5 6" key="1">
    <citation type="journal article" date="2021" name="Int. J. Syst. Evol. Microbiol.">
        <title>Reticulibacter mediterranei gen. nov., sp. nov., within the new family Reticulibacteraceae fam. nov., and Ktedonospora formicarum gen. nov., sp. nov., Ktedonobacter robiniae sp. nov., Dictyobacter formicarum sp. nov. and Dictyobacter arantiisoli sp. nov., belonging to the class Ktedonobacteria.</title>
        <authorList>
            <person name="Yabe S."/>
            <person name="Zheng Y."/>
            <person name="Wang C.M."/>
            <person name="Sakai Y."/>
            <person name="Abe K."/>
            <person name="Yokota A."/>
            <person name="Donadio S."/>
            <person name="Cavaletti L."/>
            <person name="Monciardini P."/>
        </authorList>
    </citation>
    <scope>NUCLEOTIDE SEQUENCE [LARGE SCALE GENOMIC DNA]</scope>
    <source>
        <strain evidence="5 6">SOSP1-9</strain>
    </source>
</reference>
<name>A0ABQ3VFJ7_9CHLR</name>
<keyword evidence="1" id="KW-0808">Transferase</keyword>
<keyword evidence="2" id="KW-0012">Acyltransferase</keyword>
<dbReference type="PANTHER" id="PTHR43792">
    <property type="entry name" value="GNAT FAMILY, PUTATIVE (AFU_ORTHOLOGUE AFUA_3G00765)-RELATED-RELATED"/>
    <property type="match status" value="1"/>
</dbReference>
<evidence type="ECO:0000259" key="4">
    <source>
        <dbReference type="PROSITE" id="PS51186"/>
    </source>
</evidence>
<evidence type="ECO:0000256" key="2">
    <source>
        <dbReference type="ARBA" id="ARBA00023315"/>
    </source>
</evidence>
<comment type="similarity">
    <text evidence="3">Belongs to the acetyltransferase family. RimJ subfamily.</text>
</comment>
<dbReference type="InterPro" id="IPR051531">
    <property type="entry name" value="N-acetyltransferase"/>
</dbReference>
<dbReference type="RefSeq" id="WP_201362563.1">
    <property type="nucleotide sequence ID" value="NZ_BNJJ01000007.1"/>
</dbReference>
<comment type="caution">
    <text evidence="5">The sequence shown here is derived from an EMBL/GenBank/DDBJ whole genome shotgun (WGS) entry which is preliminary data.</text>
</comment>
<proteinExistence type="inferred from homology"/>
<gene>
    <name evidence="5" type="primary">rimJ_1</name>
    <name evidence="5" type="ORF">KSZ_29480</name>
</gene>
<dbReference type="PROSITE" id="PS51186">
    <property type="entry name" value="GNAT"/>
    <property type="match status" value="1"/>
</dbReference>
<evidence type="ECO:0000313" key="5">
    <source>
        <dbReference type="EMBL" id="GHO84942.1"/>
    </source>
</evidence>
<dbReference type="Proteomes" id="UP000635565">
    <property type="component" value="Unassembled WGS sequence"/>
</dbReference>
<dbReference type="Pfam" id="PF13302">
    <property type="entry name" value="Acetyltransf_3"/>
    <property type="match status" value="1"/>
</dbReference>
<evidence type="ECO:0000256" key="3">
    <source>
        <dbReference type="ARBA" id="ARBA00038502"/>
    </source>
</evidence>
<dbReference type="Gene3D" id="3.40.630.30">
    <property type="match status" value="1"/>
</dbReference>
<evidence type="ECO:0000256" key="1">
    <source>
        <dbReference type="ARBA" id="ARBA00022679"/>
    </source>
</evidence>
<dbReference type="PANTHER" id="PTHR43792:SF8">
    <property type="entry name" value="[RIBOSOMAL PROTEIN US5]-ALANINE N-ACETYLTRANSFERASE"/>
    <property type="match status" value="1"/>
</dbReference>
<evidence type="ECO:0000313" key="6">
    <source>
        <dbReference type="Proteomes" id="UP000635565"/>
    </source>
</evidence>
<dbReference type="InterPro" id="IPR016181">
    <property type="entry name" value="Acyl_CoA_acyltransferase"/>
</dbReference>
<protein>
    <submittedName>
        <fullName evidence="5">Alanine acetyltransferase</fullName>
    </submittedName>
</protein>
<dbReference type="InterPro" id="IPR000182">
    <property type="entry name" value="GNAT_dom"/>
</dbReference>
<feature type="domain" description="N-acetyltransferase" evidence="4">
    <location>
        <begin position="7"/>
        <end position="173"/>
    </location>
</feature>
<dbReference type="EMBL" id="BNJJ01000007">
    <property type="protein sequence ID" value="GHO84942.1"/>
    <property type="molecule type" value="Genomic_DNA"/>
</dbReference>
<accession>A0ABQ3VFJ7</accession>